<dbReference type="PANTHER" id="PTHR21343">
    <property type="entry name" value="DETHIOBIOTIN SYNTHETASE"/>
    <property type="match status" value="1"/>
</dbReference>
<dbReference type="PANTHER" id="PTHR21343:SF9">
    <property type="entry name" value="LIPID II ISOGLUTAMINYL SYNTHASE (GLUTAMINE-HYDROLYZING) SUBUNIT GATD"/>
    <property type="match status" value="1"/>
</dbReference>
<dbReference type="CDD" id="cd01750">
    <property type="entry name" value="GATase1_CobQ"/>
    <property type="match status" value="1"/>
</dbReference>
<dbReference type="UniPathway" id="UPA00219"/>
<dbReference type="InterPro" id="IPR029062">
    <property type="entry name" value="Class_I_gatase-like"/>
</dbReference>
<keyword evidence="2" id="KW-0961">Cell wall biogenesis/degradation</keyword>
<evidence type="ECO:0000256" key="1">
    <source>
        <dbReference type="ARBA" id="ARBA00022962"/>
    </source>
</evidence>
<dbReference type="RefSeq" id="WP_208739254.1">
    <property type="nucleotide sequence ID" value="NZ_CP024915.1"/>
</dbReference>
<dbReference type="GO" id="GO:0016740">
    <property type="term" value="F:transferase activity"/>
    <property type="evidence" value="ECO:0007669"/>
    <property type="project" value="UniProtKB-KW"/>
</dbReference>
<evidence type="ECO:0000313" key="5">
    <source>
        <dbReference type="Proteomes" id="UP000239187"/>
    </source>
</evidence>
<feature type="domain" description="CobB/CobQ-like glutamine amidotransferase" evidence="3">
    <location>
        <begin position="24"/>
        <end position="215"/>
    </location>
</feature>
<dbReference type="Gene3D" id="3.40.50.880">
    <property type="match status" value="1"/>
</dbReference>
<feature type="active site" description="Nucleophile" evidence="2">
    <location>
        <position position="111"/>
    </location>
</feature>
<dbReference type="GO" id="GO:0009236">
    <property type="term" value="P:cobalamin biosynthetic process"/>
    <property type="evidence" value="ECO:0007669"/>
    <property type="project" value="InterPro"/>
</dbReference>
<keyword evidence="2" id="KW-0378">Hydrolase</keyword>
<evidence type="ECO:0000313" key="4">
    <source>
        <dbReference type="EMBL" id="AUZ88081.1"/>
    </source>
</evidence>
<dbReference type="EC" id="3.5.1.2" evidence="2"/>
<comment type="pathway">
    <text evidence="2">Cell wall biogenesis; peptidoglycan biosynthesis.</text>
</comment>
<accession>A0A2L0UFQ6</accession>
<feature type="active site" evidence="2">
    <location>
        <position position="208"/>
    </location>
</feature>
<keyword evidence="2" id="KW-0573">Peptidoglycan synthesis</keyword>
<dbReference type="EMBL" id="CP024915">
    <property type="protein sequence ID" value="AUZ88081.1"/>
    <property type="molecule type" value="Genomic_DNA"/>
</dbReference>
<dbReference type="InterPro" id="IPR011698">
    <property type="entry name" value="GATase_3"/>
</dbReference>
<keyword evidence="2" id="KW-0133">Cell shape</keyword>
<keyword evidence="4" id="KW-0808">Transferase</keyword>
<dbReference type="GO" id="GO:0008360">
    <property type="term" value="P:regulation of cell shape"/>
    <property type="evidence" value="ECO:0007669"/>
    <property type="project" value="UniProtKB-KW"/>
</dbReference>
<dbReference type="GO" id="GO:0004359">
    <property type="term" value="F:glutaminase activity"/>
    <property type="evidence" value="ECO:0007669"/>
    <property type="project" value="UniProtKB-UniRule"/>
</dbReference>
<comment type="subunit">
    <text evidence="2">Forms a heterodimer with MurT.</text>
</comment>
<comment type="catalytic activity">
    <reaction evidence="2">
        <text>beta-D-GlcNAc-(1-&gt;4)-Mur2Ac(oyl-L-Ala-gamma-D-Glu-L-Lys-D-Ala-D-Ala)-di-trans,octa-cis-undecaprenyl diphosphate + L-glutamine + ATP + H2O = beta-D-GlcNAc-(1-&gt;4)-Mur2Ac(oyl-L-Ala-D-isoglutaminyl-L-Lys-D-Ala-D-Ala)-di-trans,octa-cis-undecaprenyl diphosphate + L-glutamate + ADP + phosphate + H(+)</text>
        <dbReference type="Rhea" id="RHEA:57928"/>
        <dbReference type="ChEBI" id="CHEBI:15377"/>
        <dbReference type="ChEBI" id="CHEBI:15378"/>
        <dbReference type="ChEBI" id="CHEBI:29985"/>
        <dbReference type="ChEBI" id="CHEBI:30616"/>
        <dbReference type="ChEBI" id="CHEBI:43474"/>
        <dbReference type="ChEBI" id="CHEBI:58359"/>
        <dbReference type="ChEBI" id="CHEBI:60033"/>
        <dbReference type="ChEBI" id="CHEBI:62233"/>
        <dbReference type="ChEBI" id="CHEBI:456216"/>
        <dbReference type="EC" id="6.3.5.13"/>
    </reaction>
</comment>
<dbReference type="EC" id="6.3.5.13" evidence="2"/>
<dbReference type="GO" id="GO:0071555">
    <property type="term" value="P:cell wall organization"/>
    <property type="evidence" value="ECO:0007669"/>
    <property type="project" value="UniProtKB-KW"/>
</dbReference>
<dbReference type="GO" id="GO:0009252">
    <property type="term" value="P:peptidoglycan biosynthetic process"/>
    <property type="evidence" value="ECO:0007669"/>
    <property type="project" value="UniProtKB-UniRule"/>
</dbReference>
<dbReference type="InterPro" id="IPR033949">
    <property type="entry name" value="CobQ_GATase1"/>
</dbReference>
<dbReference type="Proteomes" id="UP000239187">
    <property type="component" value="Chromosome"/>
</dbReference>
<comment type="catalytic activity">
    <reaction evidence="2">
        <text>L-glutamine + H2O = L-glutamate + NH4(+)</text>
        <dbReference type="Rhea" id="RHEA:15889"/>
        <dbReference type="ChEBI" id="CHEBI:15377"/>
        <dbReference type="ChEBI" id="CHEBI:28938"/>
        <dbReference type="ChEBI" id="CHEBI:29985"/>
        <dbReference type="ChEBI" id="CHEBI:58359"/>
        <dbReference type="EC" id="3.5.1.2"/>
    </reaction>
</comment>
<name>A0A2L0UFQ6_9MICC</name>
<evidence type="ECO:0000259" key="3">
    <source>
        <dbReference type="Pfam" id="PF07685"/>
    </source>
</evidence>
<gene>
    <name evidence="2" type="primary">gatD</name>
    <name evidence="4" type="ORF">CVO76_10905</name>
</gene>
<dbReference type="AlphaFoldDB" id="A0A2L0UFQ6"/>
<protein>
    <recommendedName>
        <fullName evidence="2">Lipid II isoglutaminyl synthase (glutamine-hydrolyzing) subunit GatD</fullName>
        <ecNumber evidence="2">6.3.5.13</ecNumber>
    </recommendedName>
    <alternativeName>
        <fullName evidence="2">Lipid II isoglutaminyl synthase glutaminase subunit</fullName>
        <ecNumber evidence="2">3.5.1.2</ecNumber>
    </alternativeName>
</protein>
<comment type="similarity">
    <text evidence="2">Belongs to the CobB/CobQ family. GatD subfamily.</text>
</comment>
<dbReference type="SUPFAM" id="SSF52317">
    <property type="entry name" value="Class I glutamine amidotransferase-like"/>
    <property type="match status" value="1"/>
</dbReference>
<dbReference type="InterPro" id="IPR043702">
    <property type="entry name" value="Lipid_II_synth_GatD"/>
</dbReference>
<comment type="function">
    <text evidence="2">The lipid II isoglutaminyl synthase complex catalyzes the formation of alpha-D-isoglutamine in the cell wall lipid II stem peptide. The GatD subunit catalyzes the hydrolysis of glutamine to glutamate and ammonia. The resulting ammonia molecule is channeled to the active site of MurT.</text>
</comment>
<dbReference type="GO" id="GO:0140282">
    <property type="term" value="F:carbon-nitrogen ligase activity on lipid II"/>
    <property type="evidence" value="ECO:0007669"/>
    <property type="project" value="UniProtKB-UniRule"/>
</dbReference>
<sequence length="256" mass="27537">MSDAPSASSLTEAPADPSKGSLRILQLYPREMNIYGDYGNVLVLKQRLAWRGYGAEILEHNAGDAFPKDVDIIVGGGGQDSGQVVIQDDLQAIAPRLRELAEDGTPMLLICGLYQLFGNVFRTHDGTVIPGIGVLDLETRGGTERLIGNVVARSDEFGEIHGYENHSGQTFLGSGLRPLATVVKGAGNNAEENHEGARHRNIVASYLHGSLLPKNPAIADFLLRTAAERRFGSFQDDGVDDSLAELARQHAGARPR</sequence>
<reference evidence="4 5" key="1">
    <citation type="submission" date="2017-11" db="EMBL/GenBank/DDBJ databases">
        <title>Draft genome of Arthrobacter agilis strain UMCV2, a plant growth-promoting rhizobacterium and biocontrol capacity of phytopathogenic fungi.</title>
        <authorList>
            <person name="Martinez-Camara R."/>
            <person name="Santoyo G."/>
            <person name="Moreno-Hagelsieb G."/>
            <person name="Valencia-Cantero E."/>
        </authorList>
    </citation>
    <scope>NUCLEOTIDE SEQUENCE [LARGE SCALE GENOMIC DNA]</scope>
    <source>
        <strain evidence="4 5">UMCV2</strain>
    </source>
</reference>
<dbReference type="HAMAP" id="MF_02213">
    <property type="entry name" value="Lipid_II_synth_GatD"/>
    <property type="match status" value="1"/>
</dbReference>
<keyword evidence="1 2" id="KW-0315">Glutamine amidotransferase</keyword>
<evidence type="ECO:0000256" key="2">
    <source>
        <dbReference type="HAMAP-Rule" id="MF_02213"/>
    </source>
</evidence>
<dbReference type="Pfam" id="PF07685">
    <property type="entry name" value="GATase_3"/>
    <property type="match status" value="1"/>
</dbReference>
<keyword evidence="2" id="KW-0436">Ligase</keyword>
<organism evidence="4 5">
    <name type="scientific">Arthrobacter agilis</name>
    <dbReference type="NCBI Taxonomy" id="37921"/>
    <lineage>
        <taxon>Bacteria</taxon>
        <taxon>Bacillati</taxon>
        <taxon>Actinomycetota</taxon>
        <taxon>Actinomycetes</taxon>
        <taxon>Micrococcales</taxon>
        <taxon>Micrococcaceae</taxon>
        <taxon>Arthrobacter</taxon>
    </lineage>
</organism>
<proteinExistence type="inferred from homology"/>
<dbReference type="PROSITE" id="PS51274">
    <property type="entry name" value="GATASE_COBBQ"/>
    <property type="match status" value="1"/>
</dbReference>
<feature type="binding site" evidence="2">
    <location>
        <position position="145"/>
    </location>
    <ligand>
        <name>substrate</name>
    </ligand>
</feature>